<evidence type="ECO:0000259" key="1">
    <source>
        <dbReference type="PROSITE" id="PS51819"/>
    </source>
</evidence>
<protein>
    <submittedName>
        <fullName evidence="2">Glyoxalase-like domain</fullName>
    </submittedName>
</protein>
<reference evidence="2 3" key="1">
    <citation type="submission" date="2018-06" db="EMBL/GenBank/DDBJ databases">
        <authorList>
            <consortium name="Pathogen Informatics"/>
            <person name="Doyle S."/>
        </authorList>
    </citation>
    <scope>NUCLEOTIDE SEQUENCE [LARGE SCALE GENOMIC DNA]</scope>
    <source>
        <strain evidence="2 3">NCTC10684</strain>
    </source>
</reference>
<evidence type="ECO:0000313" key="2">
    <source>
        <dbReference type="EMBL" id="SUU88157.1"/>
    </source>
</evidence>
<dbReference type="SUPFAM" id="SSF54593">
    <property type="entry name" value="Glyoxalase/Bleomycin resistance protein/Dihydroxybiphenyl dioxygenase"/>
    <property type="match status" value="1"/>
</dbReference>
<dbReference type="RefSeq" id="WP_115730536.1">
    <property type="nucleotide sequence ID" value="NZ_BAAAVY010000010.1"/>
</dbReference>
<evidence type="ECO:0000313" key="3">
    <source>
        <dbReference type="Proteomes" id="UP000254701"/>
    </source>
</evidence>
<dbReference type="AlphaFoldDB" id="A0A380WGM7"/>
<feature type="domain" description="VOC" evidence="1">
    <location>
        <begin position="8"/>
        <end position="132"/>
    </location>
</feature>
<dbReference type="Gene3D" id="3.10.180.10">
    <property type="entry name" value="2,3-Dihydroxybiphenyl 1,2-Dioxygenase, domain 1"/>
    <property type="match status" value="1"/>
</dbReference>
<dbReference type="PANTHER" id="PTHR36437:SF2">
    <property type="entry name" value="GLYOXALASE_BLEOMYCIN RESISTANCE PROTEIN_DIOXYGENASE"/>
    <property type="match status" value="1"/>
</dbReference>
<dbReference type="Proteomes" id="UP000254701">
    <property type="component" value="Unassembled WGS sequence"/>
</dbReference>
<dbReference type="OrthoDB" id="9794917at2"/>
<gene>
    <name evidence="2" type="ORF">NCTC10684_01364</name>
</gene>
<organism evidence="2 3">
    <name type="scientific">Aminobacter aminovorans</name>
    <name type="common">Chelatobacter heintzii</name>
    <dbReference type="NCBI Taxonomy" id="83263"/>
    <lineage>
        <taxon>Bacteria</taxon>
        <taxon>Pseudomonadati</taxon>
        <taxon>Pseudomonadota</taxon>
        <taxon>Alphaproteobacteria</taxon>
        <taxon>Hyphomicrobiales</taxon>
        <taxon>Phyllobacteriaceae</taxon>
        <taxon>Aminobacter</taxon>
    </lineage>
</organism>
<dbReference type="InterPro" id="IPR037523">
    <property type="entry name" value="VOC_core"/>
</dbReference>
<dbReference type="PANTHER" id="PTHR36437">
    <property type="entry name" value="GLYOXALASE/BLEOMYCIN RESISTANCE PROTEIN/DIOXYGENASE"/>
    <property type="match status" value="1"/>
</dbReference>
<dbReference type="CDD" id="cd07263">
    <property type="entry name" value="VOC_like"/>
    <property type="match status" value="1"/>
</dbReference>
<sequence length="134" mass="14550">MSGFVGRRVATVSVVVADYDQAIAWYVGKLGFSLVEDVELGGGKRWVTVEPGSGQGARLLLAKADGENQVAAIGNQTGGRVFLFLETDDFARDHATMLANGVEFREEPRHEAYGTVAVFADLHGNLWDLIEPKR</sequence>
<dbReference type="InterPro" id="IPR004360">
    <property type="entry name" value="Glyas_Fos-R_dOase_dom"/>
</dbReference>
<proteinExistence type="predicted"/>
<name>A0A380WGM7_AMIAI</name>
<dbReference type="EMBL" id="UFSM01000001">
    <property type="protein sequence ID" value="SUU88157.1"/>
    <property type="molecule type" value="Genomic_DNA"/>
</dbReference>
<dbReference type="PROSITE" id="PS51819">
    <property type="entry name" value="VOC"/>
    <property type="match status" value="1"/>
</dbReference>
<dbReference type="Pfam" id="PF00903">
    <property type="entry name" value="Glyoxalase"/>
    <property type="match status" value="1"/>
</dbReference>
<accession>A0A380WGM7</accession>
<dbReference type="InterPro" id="IPR029068">
    <property type="entry name" value="Glyas_Bleomycin-R_OHBP_Dase"/>
</dbReference>